<evidence type="ECO:0000313" key="12">
    <source>
        <dbReference type="EMBL" id="CAH1154055.1"/>
    </source>
</evidence>
<feature type="repeat" description="Solcar" evidence="9">
    <location>
        <begin position="106"/>
        <end position="195"/>
    </location>
</feature>
<protein>
    <recommendedName>
        <fullName evidence="14">Mitochondrial carrier protein</fullName>
    </recommendedName>
</protein>
<feature type="transmembrane region" description="Helical" evidence="11">
    <location>
        <begin position="6"/>
        <end position="27"/>
    </location>
</feature>
<feature type="repeat" description="Solcar" evidence="9">
    <location>
        <begin position="4"/>
        <end position="95"/>
    </location>
</feature>
<feature type="repeat" description="Solcar" evidence="9">
    <location>
        <begin position="201"/>
        <end position="287"/>
    </location>
</feature>
<dbReference type="InterPro" id="IPR018108">
    <property type="entry name" value="MCP_transmembrane"/>
</dbReference>
<reference evidence="12" key="1">
    <citation type="submission" date="2022-01" db="EMBL/GenBank/DDBJ databases">
        <authorList>
            <person name="King R."/>
        </authorList>
    </citation>
    <scope>NUCLEOTIDE SEQUENCE</scope>
</reference>
<dbReference type="PROSITE" id="PS50920">
    <property type="entry name" value="SOLCAR"/>
    <property type="match status" value="3"/>
</dbReference>
<keyword evidence="6 11" id="KW-1133">Transmembrane helix</keyword>
<dbReference type="GO" id="GO:1902603">
    <property type="term" value="P:carnitine transmembrane transport"/>
    <property type="evidence" value="ECO:0007669"/>
    <property type="project" value="TreeGrafter"/>
</dbReference>
<feature type="transmembrane region" description="Helical" evidence="11">
    <location>
        <begin position="202"/>
        <end position="222"/>
    </location>
</feature>
<reference evidence="12" key="2">
    <citation type="submission" date="2022-10" db="EMBL/GenBank/DDBJ databases">
        <authorList>
            <consortium name="ENA_rothamsted_submissions"/>
            <consortium name="culmorum"/>
            <person name="King R."/>
        </authorList>
    </citation>
    <scope>NUCLEOTIDE SEQUENCE</scope>
</reference>
<proteinExistence type="inferred from homology"/>
<dbReference type="SUPFAM" id="SSF103506">
    <property type="entry name" value="Mitochondrial carrier"/>
    <property type="match status" value="1"/>
</dbReference>
<keyword evidence="4 9" id="KW-0812">Transmembrane</keyword>
<organism evidence="12 13">
    <name type="scientific">Phaedon cochleariae</name>
    <name type="common">Mustard beetle</name>
    <dbReference type="NCBI Taxonomy" id="80249"/>
    <lineage>
        <taxon>Eukaryota</taxon>
        <taxon>Metazoa</taxon>
        <taxon>Ecdysozoa</taxon>
        <taxon>Arthropoda</taxon>
        <taxon>Hexapoda</taxon>
        <taxon>Insecta</taxon>
        <taxon>Pterygota</taxon>
        <taxon>Neoptera</taxon>
        <taxon>Endopterygota</taxon>
        <taxon>Coleoptera</taxon>
        <taxon>Polyphaga</taxon>
        <taxon>Cucujiformia</taxon>
        <taxon>Chrysomeloidea</taxon>
        <taxon>Chrysomelidae</taxon>
        <taxon>Chrysomelinae</taxon>
        <taxon>Chrysomelini</taxon>
        <taxon>Phaedon</taxon>
    </lineage>
</organism>
<comment type="similarity">
    <text evidence="2 10">Belongs to the mitochondrial carrier (TC 2.A.29) family.</text>
</comment>
<sequence length="299" mass="33260">MDEVGLCRYFICGGFGGICSILIGHPFDTIKVRLQTMPLPKTGETTQYKGTLDCFRKTMKQEGVHGLYKGMGAPLLFVAPCFAVSFMTYGLGRQLFESPHWKDKQLHYLPFFLAGAFSGIFTAMLAPCERVKCLLQVQQGLLDKERIYKGPVDCVKKLYRKGGILSVYRGFTITLVRDVPVSGVYFLTYEVMLDFIGPETSSYFRTILAGGCAGLSICLVGVPPDVLKSRLQAAPDETYKNGMREVFSRLMRSEGILALYKGLSPVLMRAFPANAACFLGFEKCKQFLDYALGQDNVCR</sequence>
<dbReference type="EMBL" id="OU896721">
    <property type="protein sequence ID" value="CAH1154055.1"/>
    <property type="molecule type" value="Genomic_DNA"/>
</dbReference>
<feature type="transmembrane region" description="Helical" evidence="11">
    <location>
        <begin position="166"/>
        <end position="187"/>
    </location>
</feature>
<evidence type="ECO:0000256" key="6">
    <source>
        <dbReference type="ARBA" id="ARBA00022989"/>
    </source>
</evidence>
<dbReference type="PANTHER" id="PTHR45624">
    <property type="entry name" value="MITOCHONDRIAL BASIC AMINO ACIDS TRANSPORTER-RELATED"/>
    <property type="match status" value="1"/>
</dbReference>
<dbReference type="GO" id="GO:0015227">
    <property type="term" value="F:O-acyl-L-carnitine transmembrane transporter activity"/>
    <property type="evidence" value="ECO:0007669"/>
    <property type="project" value="TreeGrafter"/>
</dbReference>
<keyword evidence="13" id="KW-1185">Reference proteome</keyword>
<evidence type="ECO:0000256" key="10">
    <source>
        <dbReference type="RuleBase" id="RU000488"/>
    </source>
</evidence>
<dbReference type="GO" id="GO:0031966">
    <property type="term" value="C:mitochondrial membrane"/>
    <property type="evidence" value="ECO:0007669"/>
    <property type="project" value="UniProtKB-SubCell"/>
</dbReference>
<feature type="transmembrane region" description="Helical" evidence="11">
    <location>
        <begin position="108"/>
        <end position="126"/>
    </location>
</feature>
<dbReference type="GO" id="GO:0006839">
    <property type="term" value="P:mitochondrial transport"/>
    <property type="evidence" value="ECO:0007669"/>
    <property type="project" value="TreeGrafter"/>
</dbReference>
<name>A0A9P0DGP4_PHACE</name>
<evidence type="ECO:0000256" key="4">
    <source>
        <dbReference type="ARBA" id="ARBA00022692"/>
    </source>
</evidence>
<dbReference type="OrthoDB" id="14252at2759"/>
<evidence type="ECO:0000256" key="3">
    <source>
        <dbReference type="ARBA" id="ARBA00022448"/>
    </source>
</evidence>
<accession>A0A9P0DGP4</accession>
<comment type="subcellular location">
    <subcellularLocation>
        <location evidence="1">Mitochondrion membrane</location>
        <topology evidence="1">Multi-pass membrane protein</topology>
    </subcellularLocation>
</comment>
<keyword evidence="7" id="KW-0496">Mitochondrion</keyword>
<evidence type="ECO:0000256" key="8">
    <source>
        <dbReference type="ARBA" id="ARBA00023136"/>
    </source>
</evidence>
<evidence type="ECO:0000256" key="9">
    <source>
        <dbReference type="PROSITE-ProRule" id="PRU00282"/>
    </source>
</evidence>
<dbReference type="InterPro" id="IPR050567">
    <property type="entry name" value="Mitochondrial_Carrier"/>
</dbReference>
<dbReference type="InterPro" id="IPR023395">
    <property type="entry name" value="MCP_dom_sf"/>
</dbReference>
<keyword evidence="3 10" id="KW-0813">Transport</keyword>
<evidence type="ECO:0000256" key="1">
    <source>
        <dbReference type="ARBA" id="ARBA00004225"/>
    </source>
</evidence>
<evidence type="ECO:0000256" key="7">
    <source>
        <dbReference type="ARBA" id="ARBA00023128"/>
    </source>
</evidence>
<dbReference type="AlphaFoldDB" id="A0A9P0DGP4"/>
<evidence type="ECO:0000313" key="13">
    <source>
        <dbReference type="Proteomes" id="UP001153737"/>
    </source>
</evidence>
<evidence type="ECO:0000256" key="2">
    <source>
        <dbReference type="ARBA" id="ARBA00006375"/>
    </source>
</evidence>
<dbReference type="Pfam" id="PF00153">
    <property type="entry name" value="Mito_carr"/>
    <property type="match status" value="3"/>
</dbReference>
<gene>
    <name evidence="12" type="ORF">PHAECO_LOCUS4804</name>
</gene>
<dbReference type="Gene3D" id="1.50.40.10">
    <property type="entry name" value="Mitochondrial carrier domain"/>
    <property type="match status" value="2"/>
</dbReference>
<evidence type="ECO:0000256" key="5">
    <source>
        <dbReference type="ARBA" id="ARBA00022737"/>
    </source>
</evidence>
<evidence type="ECO:0008006" key="14">
    <source>
        <dbReference type="Google" id="ProtNLM"/>
    </source>
</evidence>
<keyword evidence="5" id="KW-0677">Repeat</keyword>
<feature type="transmembrane region" description="Helical" evidence="11">
    <location>
        <begin position="66"/>
        <end position="88"/>
    </location>
</feature>
<evidence type="ECO:0000256" key="11">
    <source>
        <dbReference type="SAM" id="Phobius"/>
    </source>
</evidence>
<dbReference type="Proteomes" id="UP001153737">
    <property type="component" value="Chromosome 15"/>
</dbReference>
<dbReference type="PANTHER" id="PTHR45624:SF4">
    <property type="entry name" value="CONGESTED-LIKE TRACHEA PROTEIN-RELATED"/>
    <property type="match status" value="1"/>
</dbReference>
<keyword evidence="8 9" id="KW-0472">Membrane</keyword>